<dbReference type="InterPro" id="IPR014044">
    <property type="entry name" value="CAP_dom"/>
</dbReference>
<feature type="compositionally biased region" description="Gly residues" evidence="1">
    <location>
        <begin position="12"/>
        <end position="29"/>
    </location>
</feature>
<keyword evidence="4" id="KW-1185">Reference proteome</keyword>
<evidence type="ECO:0000313" key="3">
    <source>
        <dbReference type="EMBL" id="WXB16660.1"/>
    </source>
</evidence>
<organism evidence="3 4">
    <name type="scientific">Pendulispora albinea</name>
    <dbReference type="NCBI Taxonomy" id="2741071"/>
    <lineage>
        <taxon>Bacteria</taxon>
        <taxon>Pseudomonadati</taxon>
        <taxon>Myxococcota</taxon>
        <taxon>Myxococcia</taxon>
        <taxon>Myxococcales</taxon>
        <taxon>Sorangiineae</taxon>
        <taxon>Pendulisporaceae</taxon>
        <taxon>Pendulispora</taxon>
    </lineage>
</organism>
<gene>
    <name evidence="3" type="ORF">LZC94_05130</name>
</gene>
<evidence type="ECO:0000256" key="1">
    <source>
        <dbReference type="SAM" id="MobiDB-lite"/>
    </source>
</evidence>
<proteinExistence type="predicted"/>
<dbReference type="EMBL" id="CP089984">
    <property type="protein sequence ID" value="WXB16660.1"/>
    <property type="molecule type" value="Genomic_DNA"/>
</dbReference>
<name>A0ABZ2M255_9BACT</name>
<protein>
    <submittedName>
        <fullName evidence="3">CAP domain-containing protein</fullName>
    </submittedName>
</protein>
<feature type="region of interest" description="Disordered" evidence="1">
    <location>
        <begin position="1"/>
        <end position="51"/>
    </location>
</feature>
<dbReference type="InterPro" id="IPR035940">
    <property type="entry name" value="CAP_sf"/>
</dbReference>
<reference evidence="3 4" key="1">
    <citation type="submission" date="2021-12" db="EMBL/GenBank/DDBJ databases">
        <title>Discovery of the Pendulisporaceae a myxobacterial family with distinct sporulation behavior and unique specialized metabolism.</title>
        <authorList>
            <person name="Garcia R."/>
            <person name="Popoff A."/>
            <person name="Bader C.D."/>
            <person name="Loehr J."/>
            <person name="Walesch S."/>
            <person name="Walt C."/>
            <person name="Boldt J."/>
            <person name="Bunk B."/>
            <person name="Haeckl F.J.F.P.J."/>
            <person name="Gunesch A.P."/>
            <person name="Birkelbach J."/>
            <person name="Nuebel U."/>
            <person name="Pietschmann T."/>
            <person name="Bach T."/>
            <person name="Mueller R."/>
        </authorList>
    </citation>
    <scope>NUCLEOTIDE SEQUENCE [LARGE SCALE GENOMIC DNA]</scope>
    <source>
        <strain evidence="3 4">MSr11954</strain>
    </source>
</reference>
<dbReference type="Pfam" id="PF00188">
    <property type="entry name" value="CAP"/>
    <property type="match status" value="1"/>
</dbReference>
<dbReference type="Proteomes" id="UP001370348">
    <property type="component" value="Chromosome"/>
</dbReference>
<accession>A0ABZ2M255</accession>
<evidence type="ECO:0000313" key="4">
    <source>
        <dbReference type="Proteomes" id="UP001370348"/>
    </source>
</evidence>
<dbReference type="RefSeq" id="WP_394826287.1">
    <property type="nucleotide sequence ID" value="NZ_CP089984.1"/>
</dbReference>
<dbReference type="SUPFAM" id="SSF55797">
    <property type="entry name" value="PR-1-like"/>
    <property type="match status" value="1"/>
</dbReference>
<sequence length="164" mass="17037">MTDDNGTRSDAGIGGSAGGRDGGGGGNGKDSGTNPPPTQPPPPTGSDATSICVDKINAYRATLGLPPYARWSDKEVCASGQAKSDSETSKPHGAFGKCSEWAQNECPGWPGPAEKMIPGCLEMMWGEGPGGGHYDNMSSKKYTKVACGFYTMPNGKVWAVQDFQ</sequence>
<feature type="compositionally biased region" description="Pro residues" evidence="1">
    <location>
        <begin position="34"/>
        <end position="44"/>
    </location>
</feature>
<feature type="domain" description="SCP" evidence="2">
    <location>
        <begin position="53"/>
        <end position="163"/>
    </location>
</feature>
<evidence type="ECO:0000259" key="2">
    <source>
        <dbReference type="Pfam" id="PF00188"/>
    </source>
</evidence>